<dbReference type="RefSeq" id="WP_072857312.1">
    <property type="nucleotide sequence ID" value="NZ_FQUE01000004.1"/>
</dbReference>
<dbReference type="Gene3D" id="2.60.120.10">
    <property type="entry name" value="Jelly Rolls"/>
    <property type="match status" value="1"/>
</dbReference>
<dbReference type="InterPro" id="IPR013096">
    <property type="entry name" value="Cupin_2"/>
</dbReference>
<dbReference type="Proteomes" id="UP000183987">
    <property type="component" value="Unassembled WGS sequence"/>
</dbReference>
<accession>A0A1M5A7S4</accession>
<dbReference type="SUPFAM" id="SSF51182">
    <property type="entry name" value="RmlC-like cupins"/>
    <property type="match status" value="1"/>
</dbReference>
<sequence>MPHPIVPADPGVTRQVLAESPDMMTVAFRFETGAEGRLHDHRHVQATYVEAGRFTFHMDGKDYDLGPGDSLIIPGNVTHGCTCHEAGTLIDTFTPRRDDFL</sequence>
<dbReference type="CDD" id="cd02238">
    <property type="entry name" value="cupin_KdgF"/>
    <property type="match status" value="1"/>
</dbReference>
<evidence type="ECO:0000313" key="2">
    <source>
        <dbReference type="EMBL" id="SHF26207.1"/>
    </source>
</evidence>
<dbReference type="InterPro" id="IPR014710">
    <property type="entry name" value="RmlC-like_jellyroll"/>
</dbReference>
<dbReference type="EMBL" id="FQUE01000004">
    <property type="protein sequence ID" value="SHF26207.1"/>
    <property type="molecule type" value="Genomic_DNA"/>
</dbReference>
<name>A0A1M5A7S4_LOKAT</name>
<proteinExistence type="predicted"/>
<organism evidence="2 3">
    <name type="scientific">Loktanella atrilutea</name>
    <dbReference type="NCBI Taxonomy" id="366533"/>
    <lineage>
        <taxon>Bacteria</taxon>
        <taxon>Pseudomonadati</taxon>
        <taxon>Pseudomonadota</taxon>
        <taxon>Alphaproteobacteria</taxon>
        <taxon>Rhodobacterales</taxon>
        <taxon>Roseobacteraceae</taxon>
        <taxon>Loktanella</taxon>
    </lineage>
</organism>
<dbReference type="STRING" id="366533.SAMN05444339_104286"/>
<protein>
    <submittedName>
        <fullName evidence="2">Cupin domain-containing protein</fullName>
    </submittedName>
</protein>
<feature type="domain" description="Cupin type-2" evidence="1">
    <location>
        <begin position="28"/>
        <end position="85"/>
    </location>
</feature>
<keyword evidence="3" id="KW-1185">Reference proteome</keyword>
<evidence type="ECO:0000313" key="3">
    <source>
        <dbReference type="Proteomes" id="UP000183987"/>
    </source>
</evidence>
<dbReference type="InterPro" id="IPR025499">
    <property type="entry name" value="KdgF"/>
</dbReference>
<dbReference type="OrthoDB" id="9811153at2"/>
<dbReference type="PANTHER" id="PTHR40112:SF1">
    <property type="entry name" value="H2HPP ISOMERASE"/>
    <property type="match status" value="1"/>
</dbReference>
<gene>
    <name evidence="2" type="ORF">SAMN05444339_104286</name>
</gene>
<reference evidence="3" key="1">
    <citation type="submission" date="2016-11" db="EMBL/GenBank/DDBJ databases">
        <authorList>
            <person name="Varghese N."/>
            <person name="Submissions S."/>
        </authorList>
    </citation>
    <scope>NUCLEOTIDE SEQUENCE [LARGE SCALE GENOMIC DNA]</scope>
    <source>
        <strain evidence="3">DSM 29326</strain>
    </source>
</reference>
<dbReference type="InterPro" id="IPR011051">
    <property type="entry name" value="RmlC_Cupin_sf"/>
</dbReference>
<dbReference type="PANTHER" id="PTHR40112">
    <property type="entry name" value="H2HPP ISOMERASE"/>
    <property type="match status" value="1"/>
</dbReference>
<dbReference type="AlphaFoldDB" id="A0A1M5A7S4"/>
<dbReference type="PIRSF" id="PIRSF029883">
    <property type="entry name" value="KdgF"/>
    <property type="match status" value="1"/>
</dbReference>
<dbReference type="Pfam" id="PF07883">
    <property type="entry name" value="Cupin_2"/>
    <property type="match status" value="1"/>
</dbReference>
<evidence type="ECO:0000259" key="1">
    <source>
        <dbReference type="Pfam" id="PF07883"/>
    </source>
</evidence>
<dbReference type="InterPro" id="IPR052535">
    <property type="entry name" value="Bacilysin_H2HPP_isomerase"/>
</dbReference>